<dbReference type="Gene3D" id="3.40.50.11860">
    <property type="entry name" value="Diphthamide synthesis DPH1/DPH2 domain 3"/>
    <property type="match status" value="1"/>
</dbReference>
<dbReference type="AlphaFoldDB" id="A0A165MHN4"/>
<proteinExistence type="inferred from homology"/>
<feature type="region of interest" description="Disordered" evidence="11">
    <location>
        <begin position="426"/>
        <end position="447"/>
    </location>
</feature>
<dbReference type="NCBIfam" id="TIGR00322">
    <property type="entry name" value="diphth2_R"/>
    <property type="match status" value="1"/>
</dbReference>
<evidence type="ECO:0000256" key="5">
    <source>
        <dbReference type="ARBA" id="ARBA00022723"/>
    </source>
</evidence>
<dbReference type="GO" id="GO:0046872">
    <property type="term" value="F:metal ion binding"/>
    <property type="evidence" value="ECO:0007669"/>
    <property type="project" value="UniProtKB-KW"/>
</dbReference>
<dbReference type="GO" id="GO:0005737">
    <property type="term" value="C:cytoplasm"/>
    <property type="evidence" value="ECO:0007669"/>
    <property type="project" value="UniProtKB-SubCell"/>
</dbReference>
<evidence type="ECO:0000256" key="6">
    <source>
        <dbReference type="ARBA" id="ARBA00023004"/>
    </source>
</evidence>
<dbReference type="EMBL" id="KV425688">
    <property type="protein sequence ID" value="KZT18344.1"/>
    <property type="molecule type" value="Genomic_DNA"/>
</dbReference>
<keyword evidence="13" id="KW-1185">Reference proteome</keyword>
<evidence type="ECO:0000256" key="4">
    <source>
        <dbReference type="ARBA" id="ARBA00021914"/>
    </source>
</evidence>
<evidence type="ECO:0000256" key="10">
    <source>
        <dbReference type="RuleBase" id="RU364133"/>
    </source>
</evidence>
<name>A0A165MHN4_9AGAM</name>
<dbReference type="GO" id="GO:0017183">
    <property type="term" value="P:protein histidyl modification to diphthamide"/>
    <property type="evidence" value="ECO:0007669"/>
    <property type="project" value="UniProtKB-UniPathway"/>
</dbReference>
<comment type="pathway">
    <text evidence="2 10">Protein modification; peptidyl-diphthamide biosynthesis.</text>
</comment>
<evidence type="ECO:0000256" key="7">
    <source>
        <dbReference type="ARBA" id="ARBA00023014"/>
    </source>
</evidence>
<organism evidence="12 13">
    <name type="scientific">Neolentinus lepideus HHB14362 ss-1</name>
    <dbReference type="NCBI Taxonomy" id="1314782"/>
    <lineage>
        <taxon>Eukaryota</taxon>
        <taxon>Fungi</taxon>
        <taxon>Dikarya</taxon>
        <taxon>Basidiomycota</taxon>
        <taxon>Agaricomycotina</taxon>
        <taxon>Agaricomycetes</taxon>
        <taxon>Gloeophyllales</taxon>
        <taxon>Gloeophyllaceae</taxon>
        <taxon>Neolentinus</taxon>
    </lineage>
</organism>
<keyword evidence="6 10" id="KW-0408">Iron</keyword>
<comment type="similarity">
    <text evidence="3 10">Belongs to the DPH1/DPH2 family. DPH2 subfamily.</text>
</comment>
<comment type="function">
    <text evidence="10">Required for the first step of diphthamide biosynthesis, a post-translational modification of histidine which occurs in elongation factor 2. DPH1 and DPH2 transfer a 3-amino-3-carboxypropyl (ACP) group from S-adenosyl-L-methionine (SAM) to a histidine residue, the reaction is assisted by a reduction system comprising DPH3 and a NADH-dependent reductase. Facilitates the reduction of the catalytic iron-sulfur cluster found in the DPH1 subunit.</text>
</comment>
<dbReference type="InParanoid" id="A0A165MHN4"/>
<dbReference type="InterPro" id="IPR010014">
    <property type="entry name" value="DHP2"/>
</dbReference>
<dbReference type="FunFam" id="3.40.50.11840:FF:000002">
    <property type="entry name" value="2-(3-amino-3-carboxypropyl)histidine synthase subunit 2"/>
    <property type="match status" value="1"/>
</dbReference>
<keyword evidence="10" id="KW-0963">Cytoplasm</keyword>
<evidence type="ECO:0000256" key="8">
    <source>
        <dbReference type="ARBA" id="ARBA00034128"/>
    </source>
</evidence>
<dbReference type="Proteomes" id="UP000076761">
    <property type="component" value="Unassembled WGS sequence"/>
</dbReference>
<dbReference type="PANTHER" id="PTHR10762:SF2">
    <property type="entry name" value="2-(3-AMINO-3-CARBOXYPROPYL)HISTIDINE SYNTHASE SUBUNIT 2"/>
    <property type="match status" value="1"/>
</dbReference>
<accession>A0A165MHN4</accession>
<comment type="subunit">
    <text evidence="8">Component of the 2-(3-amino-3-carboxypropyl)histidine synthase complex composed of DPH1, DPH2, DPH3 and a NADH-dependent reductase, predominantly CBR1.</text>
</comment>
<evidence type="ECO:0000256" key="1">
    <source>
        <dbReference type="ARBA" id="ARBA00001966"/>
    </source>
</evidence>
<dbReference type="FunFam" id="3.40.50.11860:FF:000001">
    <property type="entry name" value="2-(3-amino-3-carboxypropyl)histidine synthase subunit 2"/>
    <property type="match status" value="1"/>
</dbReference>
<sequence length="535" mass="59480">MAATTFAPSGEDAITRSIEVQPEKSTPDFRSVEEFKNYYEIPRVATEIIQGSFKRVQHDQNETIFIDPLQIALQFPDELLHDSVPIYRYLKRELEKAHNDDGPPELYVLADTSYGSCCADEVAAQHVDADLIVHYGHACMSKTYRMPVIYVFGKKHLDVEDCASKLGEIVKSYTMEVEKIVVLRHDVAYAHLADYVVTRLRESIPDTVVQYNRPPLRLDPSPPQPSAVASATESATAETQLNSGKHDSKEANRDVDPSLILYIGGENLGLTNLLMTHSSSEVYSYDPETRSTRLESGRTNKLLMRRYATVQRARDADVFGILVGTLGIASYLPLISHLRSLLARHRKKTYTISVGKLNPAKLANFMEIECFVLVACPENSLIESKEFHKAIVTPFELEIALQAEQTWTGRYVLDFERLLADHAREAPEDDANRESTSEKDPDQPQFSLITGKYRTSRRFGGADANTSSVGEGGPSAVILRNQDDTVATLADSAAAEFLQSRAFRGLETRVGEDAPSVLEQGRSGIARGYKNDSVG</sequence>
<keyword evidence="7 10" id="KW-0411">Iron-sulfur</keyword>
<dbReference type="InterPro" id="IPR042263">
    <property type="entry name" value="DPH1/DPH2_1"/>
</dbReference>
<dbReference type="InterPro" id="IPR042265">
    <property type="entry name" value="DPH1/DPH2_3"/>
</dbReference>
<evidence type="ECO:0000256" key="9">
    <source>
        <dbReference type="ARBA" id="ARBA00054092"/>
    </source>
</evidence>
<feature type="compositionally biased region" description="Low complexity" evidence="11">
    <location>
        <begin position="226"/>
        <end position="239"/>
    </location>
</feature>
<dbReference type="NCBIfam" id="TIGR00272">
    <property type="entry name" value="DPH2"/>
    <property type="match status" value="1"/>
</dbReference>
<dbReference type="InterPro" id="IPR016435">
    <property type="entry name" value="DPH1/DPH2"/>
</dbReference>
<reference evidence="12 13" key="1">
    <citation type="journal article" date="2016" name="Mol. Biol. Evol.">
        <title>Comparative Genomics of Early-Diverging Mushroom-Forming Fungi Provides Insights into the Origins of Lignocellulose Decay Capabilities.</title>
        <authorList>
            <person name="Nagy L.G."/>
            <person name="Riley R."/>
            <person name="Tritt A."/>
            <person name="Adam C."/>
            <person name="Daum C."/>
            <person name="Floudas D."/>
            <person name="Sun H."/>
            <person name="Yadav J.S."/>
            <person name="Pangilinan J."/>
            <person name="Larsson K.H."/>
            <person name="Matsuura K."/>
            <person name="Barry K."/>
            <person name="Labutti K."/>
            <person name="Kuo R."/>
            <person name="Ohm R.A."/>
            <person name="Bhattacharya S.S."/>
            <person name="Shirouzu T."/>
            <person name="Yoshinaga Y."/>
            <person name="Martin F.M."/>
            <person name="Grigoriev I.V."/>
            <person name="Hibbett D.S."/>
        </authorList>
    </citation>
    <scope>NUCLEOTIDE SEQUENCE [LARGE SCALE GENOMIC DNA]</scope>
    <source>
        <strain evidence="12 13">HHB14362 ss-1</strain>
    </source>
</reference>
<comment type="function">
    <text evidence="9">Required for the first step of diphthamide biosynthesis, a post-translational modification of histidine which occurs in elongation factor 2. DPH1 and DPH2 transfer a 3-amino-3-carboxypropyl (ACP) group from S-adenosyl-L-methionine (SAM) to a histidine residue, the reaction is assisted by a reduction system comprising DPH3 and a NADH-dependent reductase, predominantly CBR1. Facilitates the reduction of the catalytic iron-sulfur cluster found in the DPH1 subunit.</text>
</comment>
<dbReference type="OrthoDB" id="449241at2759"/>
<dbReference type="Pfam" id="PF01866">
    <property type="entry name" value="Diphthamide_syn"/>
    <property type="match status" value="1"/>
</dbReference>
<feature type="region of interest" description="Disordered" evidence="11">
    <location>
        <begin position="514"/>
        <end position="535"/>
    </location>
</feature>
<dbReference type="Gene3D" id="3.40.50.11840">
    <property type="entry name" value="Diphthamide synthesis DPH1/DPH2 domain 1"/>
    <property type="match status" value="1"/>
</dbReference>
<evidence type="ECO:0000313" key="12">
    <source>
        <dbReference type="EMBL" id="KZT18344.1"/>
    </source>
</evidence>
<dbReference type="SFLD" id="SFLDS00032">
    <property type="entry name" value="Radical_SAM_3-amino-3-carboxyp"/>
    <property type="match status" value="1"/>
</dbReference>
<comment type="subcellular location">
    <subcellularLocation>
        <location evidence="10">Cytoplasm</location>
    </subcellularLocation>
</comment>
<keyword evidence="5 10" id="KW-0479">Metal-binding</keyword>
<dbReference type="FunCoup" id="A0A165MHN4">
    <property type="interactions" value="729"/>
</dbReference>
<evidence type="ECO:0000256" key="2">
    <source>
        <dbReference type="ARBA" id="ARBA00005156"/>
    </source>
</evidence>
<evidence type="ECO:0000313" key="13">
    <source>
        <dbReference type="Proteomes" id="UP000076761"/>
    </source>
</evidence>
<comment type="cofactor">
    <cofactor evidence="1">
        <name>[4Fe-4S] cluster</name>
        <dbReference type="ChEBI" id="CHEBI:49883"/>
    </cofactor>
</comment>
<dbReference type="SFLD" id="SFLDF00408">
    <property type="entry name" value="Diphthamide_biosynthesis_famil"/>
    <property type="match status" value="1"/>
</dbReference>
<evidence type="ECO:0000256" key="3">
    <source>
        <dbReference type="ARBA" id="ARBA00006179"/>
    </source>
</evidence>
<dbReference type="SFLD" id="SFLDG01121">
    <property type="entry name" value="Diphthamide_biosynthesis"/>
    <property type="match status" value="1"/>
</dbReference>
<feature type="region of interest" description="Disordered" evidence="11">
    <location>
        <begin position="212"/>
        <end position="251"/>
    </location>
</feature>
<feature type="compositionally biased region" description="Basic and acidic residues" evidence="11">
    <location>
        <begin position="426"/>
        <end position="442"/>
    </location>
</feature>
<dbReference type="GO" id="GO:0090560">
    <property type="term" value="F:2-(3-amino-3-carboxypropyl)histidine synthase activity"/>
    <property type="evidence" value="ECO:0007669"/>
    <property type="project" value="InterPro"/>
</dbReference>
<dbReference type="PANTHER" id="PTHR10762">
    <property type="entry name" value="DIPHTHAMIDE BIOSYNTHESIS PROTEIN"/>
    <property type="match status" value="1"/>
</dbReference>
<gene>
    <name evidence="12" type="ORF">NEOLEDRAFT_174344</name>
</gene>
<evidence type="ECO:0000256" key="11">
    <source>
        <dbReference type="SAM" id="MobiDB-lite"/>
    </source>
</evidence>
<dbReference type="GO" id="GO:0051536">
    <property type="term" value="F:iron-sulfur cluster binding"/>
    <property type="evidence" value="ECO:0007669"/>
    <property type="project" value="UniProtKB-KW"/>
</dbReference>
<dbReference type="UniPathway" id="UPA00559"/>
<protein>
    <recommendedName>
        <fullName evidence="4 10">2-(3-amino-3-carboxypropyl)histidine synthase subunit 2</fullName>
    </recommendedName>
</protein>
<dbReference type="STRING" id="1314782.A0A165MHN4"/>